<dbReference type="InterPro" id="IPR005025">
    <property type="entry name" value="FMN_Rdtase-like_dom"/>
</dbReference>
<feature type="domain" description="Flavodoxin-like" evidence="2">
    <location>
        <begin position="6"/>
        <end position="192"/>
    </location>
</feature>
<accession>A0A7S4B3E4</accession>
<dbReference type="GO" id="GO:0010181">
    <property type="term" value="F:FMN binding"/>
    <property type="evidence" value="ECO:0007669"/>
    <property type="project" value="InterPro"/>
</dbReference>
<comment type="similarity">
    <text evidence="1">Belongs to the WrbA family.</text>
</comment>
<dbReference type="AlphaFoldDB" id="A0A7S4B3E4"/>
<organism evidence="3">
    <name type="scientific">Chrysotila carterae</name>
    <name type="common">Marine alga</name>
    <name type="synonym">Syracosphaera carterae</name>
    <dbReference type="NCBI Taxonomy" id="13221"/>
    <lineage>
        <taxon>Eukaryota</taxon>
        <taxon>Haptista</taxon>
        <taxon>Haptophyta</taxon>
        <taxon>Prymnesiophyceae</taxon>
        <taxon>Isochrysidales</taxon>
        <taxon>Isochrysidaceae</taxon>
        <taxon>Chrysotila</taxon>
    </lineage>
</organism>
<dbReference type="PROSITE" id="PS50902">
    <property type="entry name" value="FLAVODOXIN_LIKE"/>
    <property type="match status" value="1"/>
</dbReference>
<reference evidence="3" key="1">
    <citation type="submission" date="2021-01" db="EMBL/GenBank/DDBJ databases">
        <authorList>
            <person name="Corre E."/>
            <person name="Pelletier E."/>
            <person name="Niang G."/>
            <person name="Scheremetjew M."/>
            <person name="Finn R."/>
            <person name="Kale V."/>
            <person name="Holt S."/>
            <person name="Cochrane G."/>
            <person name="Meng A."/>
            <person name="Brown T."/>
            <person name="Cohen L."/>
        </authorList>
    </citation>
    <scope>NUCLEOTIDE SEQUENCE</scope>
    <source>
        <strain evidence="3">CCMP645</strain>
    </source>
</reference>
<dbReference type="SUPFAM" id="SSF52218">
    <property type="entry name" value="Flavoproteins"/>
    <property type="match status" value="1"/>
</dbReference>
<dbReference type="EMBL" id="HBIZ01008931">
    <property type="protein sequence ID" value="CAE0752623.1"/>
    <property type="molecule type" value="Transcribed_RNA"/>
</dbReference>
<gene>
    <name evidence="3" type="ORF">PCAR00345_LOCUS5210</name>
</gene>
<dbReference type="NCBIfam" id="TIGR01755">
    <property type="entry name" value="flav_wrbA"/>
    <property type="match status" value="1"/>
</dbReference>
<evidence type="ECO:0000313" key="3">
    <source>
        <dbReference type="EMBL" id="CAE0752623.1"/>
    </source>
</evidence>
<dbReference type="PANTHER" id="PTHR30546">
    <property type="entry name" value="FLAVODOXIN-RELATED PROTEIN WRBA-RELATED"/>
    <property type="match status" value="1"/>
</dbReference>
<dbReference type="InterPro" id="IPR008254">
    <property type="entry name" value="Flavodoxin/NO_synth"/>
</dbReference>
<dbReference type="InterPro" id="IPR029039">
    <property type="entry name" value="Flavoprotein-like_sf"/>
</dbReference>
<dbReference type="GO" id="GO:0003955">
    <property type="term" value="F:NAD(P)H dehydrogenase (quinone) activity"/>
    <property type="evidence" value="ECO:0007669"/>
    <property type="project" value="InterPro"/>
</dbReference>
<evidence type="ECO:0000259" key="2">
    <source>
        <dbReference type="PROSITE" id="PS50902"/>
    </source>
</evidence>
<dbReference type="GO" id="GO:0016020">
    <property type="term" value="C:membrane"/>
    <property type="evidence" value="ECO:0007669"/>
    <property type="project" value="TreeGrafter"/>
</dbReference>
<evidence type="ECO:0000256" key="1">
    <source>
        <dbReference type="ARBA" id="ARBA00006961"/>
    </source>
</evidence>
<dbReference type="Gene3D" id="3.40.50.360">
    <property type="match status" value="1"/>
</dbReference>
<dbReference type="FunFam" id="3.40.50.360:FF:000001">
    <property type="entry name" value="NAD(P)H dehydrogenase (Quinone) FQR1-like"/>
    <property type="match status" value="1"/>
</dbReference>
<sequence>MSKPKVAIVYYSMYGHIRSLAVEEKKGLEAAGCEVTLLQVPETLPEEVLKKMGAPDKPDDPIAEAKDLPSYDGILFGLPTRFGMAAAQMKAFMDSTGSLWQTGALVGKPAGIFFSTATQAGGQETTALTFVTQLTHHGMMFVPIGYSSPLLFDLSEPHGGSPYGAGTLAGPDGSRQPLDLERKVAAHQGEYFGKIVAKLTM</sequence>
<dbReference type="NCBIfam" id="NF002999">
    <property type="entry name" value="PRK03767.1"/>
    <property type="match status" value="1"/>
</dbReference>
<name>A0A7S4B3E4_CHRCT</name>
<dbReference type="PANTHER" id="PTHR30546:SF23">
    <property type="entry name" value="FLAVOPROTEIN-LIKE PROTEIN YCP4-RELATED"/>
    <property type="match status" value="1"/>
</dbReference>
<protein>
    <recommendedName>
        <fullName evidence="2">Flavodoxin-like domain-containing protein</fullName>
    </recommendedName>
</protein>
<dbReference type="InterPro" id="IPR010089">
    <property type="entry name" value="Flavoprotein_WrbA-like"/>
</dbReference>
<proteinExistence type="inferred from homology"/>
<dbReference type="Pfam" id="PF03358">
    <property type="entry name" value="FMN_red"/>
    <property type="match status" value="1"/>
</dbReference>